<evidence type="ECO:0000313" key="1">
    <source>
        <dbReference type="EMBL" id="VDN19053.1"/>
    </source>
</evidence>
<proteinExistence type="predicted"/>
<evidence type="ECO:0000313" key="2">
    <source>
        <dbReference type="Proteomes" id="UP000281553"/>
    </source>
</evidence>
<dbReference type="OrthoDB" id="10259868at2759"/>
<name>A0A3P7M6I9_DIBLA</name>
<accession>A0A3P7M6I9</accession>
<dbReference type="EMBL" id="UYRU01069829">
    <property type="protein sequence ID" value="VDN19053.1"/>
    <property type="molecule type" value="Genomic_DNA"/>
</dbReference>
<keyword evidence="2" id="KW-1185">Reference proteome</keyword>
<organism evidence="1 2">
    <name type="scientific">Dibothriocephalus latus</name>
    <name type="common">Fish tapeworm</name>
    <name type="synonym">Diphyllobothrium latum</name>
    <dbReference type="NCBI Taxonomy" id="60516"/>
    <lineage>
        <taxon>Eukaryota</taxon>
        <taxon>Metazoa</taxon>
        <taxon>Spiralia</taxon>
        <taxon>Lophotrochozoa</taxon>
        <taxon>Platyhelminthes</taxon>
        <taxon>Cestoda</taxon>
        <taxon>Eucestoda</taxon>
        <taxon>Diphyllobothriidea</taxon>
        <taxon>Diphyllobothriidae</taxon>
        <taxon>Dibothriocephalus</taxon>
    </lineage>
</organism>
<dbReference type="AlphaFoldDB" id="A0A3P7M6I9"/>
<reference evidence="1 2" key="1">
    <citation type="submission" date="2018-11" db="EMBL/GenBank/DDBJ databases">
        <authorList>
            <consortium name="Pathogen Informatics"/>
        </authorList>
    </citation>
    <scope>NUCLEOTIDE SEQUENCE [LARGE SCALE GENOMIC DNA]</scope>
</reference>
<protein>
    <submittedName>
        <fullName evidence="1">Uncharacterized protein</fullName>
    </submittedName>
</protein>
<gene>
    <name evidence="1" type="ORF">DILT_LOCUS13330</name>
</gene>
<dbReference type="Proteomes" id="UP000281553">
    <property type="component" value="Unassembled WGS sequence"/>
</dbReference>
<sequence length="237" mass="26151">MRLEKNSIFQLEFVGGKGLTIPNSASANTPSADYPVAFSFDEDDYPMDDDCLPTGLWRLRGQEDKVWQFPRNGPAQMALEKERGTTFEILFLASCQETSESGRNQLNNRGGIVLRSLDGMAVGAKTLGCISTAENHRITESYRPTESEVFHLIPFLNRPSIALYSALAFGFLGPSASRRGDELSLDCANAIAEEWFIRRLHSGACRLYSQMTPKHAAGFNALTVDPANIAIRIQSVL</sequence>